<organism evidence="1 2">
    <name type="scientific">Riccia sorocarpa</name>
    <dbReference type="NCBI Taxonomy" id="122646"/>
    <lineage>
        <taxon>Eukaryota</taxon>
        <taxon>Viridiplantae</taxon>
        <taxon>Streptophyta</taxon>
        <taxon>Embryophyta</taxon>
        <taxon>Marchantiophyta</taxon>
        <taxon>Marchantiopsida</taxon>
        <taxon>Marchantiidae</taxon>
        <taxon>Marchantiales</taxon>
        <taxon>Ricciaceae</taxon>
        <taxon>Riccia</taxon>
    </lineage>
</organism>
<evidence type="ECO:0008006" key="3">
    <source>
        <dbReference type="Google" id="ProtNLM"/>
    </source>
</evidence>
<evidence type="ECO:0000313" key="2">
    <source>
        <dbReference type="Proteomes" id="UP001633002"/>
    </source>
</evidence>
<evidence type="ECO:0000313" key="1">
    <source>
        <dbReference type="EMBL" id="KAL3688848.1"/>
    </source>
</evidence>
<dbReference type="Proteomes" id="UP001633002">
    <property type="component" value="Unassembled WGS sequence"/>
</dbReference>
<dbReference type="EMBL" id="JBJQOH010000004">
    <property type="protein sequence ID" value="KAL3688848.1"/>
    <property type="molecule type" value="Genomic_DNA"/>
</dbReference>
<sequence>MEVVSTTARGWRKKGDIGNRGTSFYCKQVGYVFWKECVQISENLQEGVELNRVSEEEMIRSFELAIIPEMRNHVKTLITQAHGSWEQFSRTMKDQYFLEDEDRVTKRSFLEWVEKSDKKLSATELLREFDSRYSQLTRVEKMMLEDNKTELFLRAVDTDLQAKLEVQLEDGEVEGGLTTNWKRVEDAVGLLAKFKQRKEKGVVKRYAPTVPTIVPVAPIPVPVAQPSRLVVPRRYDPSLEEIMKGCIWCDGVDHALKECEDFVAMMRRGTIFWKDGKVALRNMGEVLATNFEKGGMKKIVEDYLAAHSVVAIETACYGLSIEDGEDFTPEGYILGIAKKEFHDIIIDIVKRKRQLTEEAAEAFAHALGAELTEDIADALAQAFGAERKGKDDADCCQQIHAKKIQRINLMSKNIYEKGRWPIDTHHNWRIKAANNTHGGLLGACSGVKLEIWNVEIE</sequence>
<comment type="caution">
    <text evidence="1">The sequence shown here is derived from an EMBL/GenBank/DDBJ whole genome shotgun (WGS) entry which is preliminary data.</text>
</comment>
<protein>
    <recommendedName>
        <fullName evidence="3">Retrotransposon gag domain-containing protein</fullName>
    </recommendedName>
</protein>
<name>A0ABD3HBH0_9MARC</name>
<proteinExistence type="predicted"/>
<keyword evidence="2" id="KW-1185">Reference proteome</keyword>
<reference evidence="1 2" key="1">
    <citation type="submission" date="2024-09" db="EMBL/GenBank/DDBJ databases">
        <title>Chromosome-scale assembly of Riccia sorocarpa.</title>
        <authorList>
            <person name="Paukszto L."/>
        </authorList>
    </citation>
    <scope>NUCLEOTIDE SEQUENCE [LARGE SCALE GENOMIC DNA]</scope>
    <source>
        <strain evidence="1">LP-2024</strain>
        <tissue evidence="1">Aerial parts of the thallus</tissue>
    </source>
</reference>
<dbReference type="AlphaFoldDB" id="A0ABD3HBH0"/>
<accession>A0ABD3HBH0</accession>
<gene>
    <name evidence="1" type="ORF">R1sor_015157</name>
</gene>